<dbReference type="AlphaFoldDB" id="A0A0G4ER64"/>
<reference evidence="3 4" key="1">
    <citation type="submission" date="2014-11" db="EMBL/GenBank/DDBJ databases">
        <authorList>
            <person name="Zhu J."/>
            <person name="Qi W."/>
            <person name="Song R."/>
        </authorList>
    </citation>
    <scope>NUCLEOTIDE SEQUENCE [LARGE SCALE GENOMIC DNA]</scope>
</reference>
<dbReference type="EMBL" id="CDMY01000288">
    <property type="protein sequence ID" value="CEL99751.1"/>
    <property type="molecule type" value="Genomic_DNA"/>
</dbReference>
<feature type="compositionally biased region" description="Polar residues" evidence="2">
    <location>
        <begin position="1"/>
        <end position="10"/>
    </location>
</feature>
<dbReference type="PhylomeDB" id="A0A0G4ER64"/>
<feature type="region of interest" description="Disordered" evidence="2">
    <location>
        <begin position="1"/>
        <end position="77"/>
    </location>
</feature>
<proteinExistence type="predicted"/>
<dbReference type="Proteomes" id="UP000041254">
    <property type="component" value="Unassembled WGS sequence"/>
</dbReference>
<organism evidence="3 4">
    <name type="scientific">Vitrella brassicaformis (strain CCMP3155)</name>
    <dbReference type="NCBI Taxonomy" id="1169540"/>
    <lineage>
        <taxon>Eukaryota</taxon>
        <taxon>Sar</taxon>
        <taxon>Alveolata</taxon>
        <taxon>Colpodellida</taxon>
        <taxon>Vitrellaceae</taxon>
        <taxon>Vitrella</taxon>
    </lineage>
</organism>
<keyword evidence="1" id="KW-0175">Coiled coil</keyword>
<sequence>MFPTISTNDTTMRREYPDAFASKTAEPQAAKEKGEWGSNGQMVSRPTNQVHERTNRQVTARQTTQTAVRFDEDDLTSEASHALTEGYTTCANPASTAKLQDDLVKIEKALKQKYPGSFATLTVRPWEDPQRWTEETERLAEVREGVRIWQQTEQQQRAQKAWQNRAMAQRERRIIEETRAQEQQRAQKRVMAQRDRWEAERAEQPQWREQCGSFGARFANALYDGMVVGPQELVRLGIGLMRGPHNEKDNNKYAPQRSTKTTTIEAHGGCGLAYERHGEGPHWEYRNAAGGRGWVGIEANTDGRAEWGSNGQMVSRPTNQVHERINRQVTARQTTQTAARFDEDDLTSEASHALTEGCDDASWRAVRGKMDWMDGQGGRMVV</sequence>
<evidence type="ECO:0000313" key="4">
    <source>
        <dbReference type="Proteomes" id="UP000041254"/>
    </source>
</evidence>
<name>A0A0G4ER64_VITBC</name>
<evidence type="ECO:0000256" key="1">
    <source>
        <dbReference type="SAM" id="Coils"/>
    </source>
</evidence>
<evidence type="ECO:0000256" key="2">
    <source>
        <dbReference type="SAM" id="MobiDB-lite"/>
    </source>
</evidence>
<keyword evidence="4" id="KW-1185">Reference proteome</keyword>
<dbReference type="VEuPathDB" id="CryptoDB:Vbra_5297"/>
<gene>
    <name evidence="3" type="ORF">Vbra_5297</name>
</gene>
<accession>A0A0G4ER64</accession>
<dbReference type="InParanoid" id="A0A0G4ER64"/>
<feature type="compositionally biased region" description="Polar residues" evidence="2">
    <location>
        <begin position="38"/>
        <end position="49"/>
    </location>
</feature>
<evidence type="ECO:0000313" key="3">
    <source>
        <dbReference type="EMBL" id="CEL99751.1"/>
    </source>
</evidence>
<feature type="coiled-coil region" evidence="1">
    <location>
        <begin position="165"/>
        <end position="200"/>
    </location>
</feature>
<protein>
    <submittedName>
        <fullName evidence="3">Uncharacterized protein</fullName>
    </submittedName>
</protein>
<feature type="compositionally biased region" description="Low complexity" evidence="2">
    <location>
        <begin position="56"/>
        <end position="68"/>
    </location>
</feature>